<dbReference type="Gene3D" id="3.40.50.2300">
    <property type="match status" value="1"/>
</dbReference>
<dbReference type="PANTHER" id="PTHR43214">
    <property type="entry name" value="TWO-COMPONENT RESPONSE REGULATOR"/>
    <property type="match status" value="1"/>
</dbReference>
<reference evidence="6 7" key="1">
    <citation type="submission" date="2018-11" db="EMBL/GenBank/DDBJ databases">
        <title>Trebonia kvetii gen.nov., sp.nov., a novel acidophilic actinobacterium, and proposal of the new actinobacterial family Treboniaceae fam. nov.</title>
        <authorList>
            <person name="Rapoport D."/>
            <person name="Sagova-Mareckova M."/>
            <person name="Sedlacek I."/>
            <person name="Provaznik J."/>
            <person name="Kralova S."/>
            <person name="Pavlinic D."/>
            <person name="Benes V."/>
            <person name="Kopecky J."/>
        </authorList>
    </citation>
    <scope>NUCLEOTIDE SEQUENCE [LARGE SCALE GENOMIC DNA]</scope>
    <source>
        <strain evidence="6 7">15Tr583</strain>
    </source>
</reference>
<feature type="domain" description="Response regulatory" evidence="5">
    <location>
        <begin position="9"/>
        <end position="125"/>
    </location>
</feature>
<evidence type="ECO:0000259" key="5">
    <source>
        <dbReference type="PROSITE" id="PS50110"/>
    </source>
</evidence>
<dbReference type="Pfam" id="PF00072">
    <property type="entry name" value="Response_reg"/>
    <property type="match status" value="1"/>
</dbReference>
<evidence type="ECO:0000256" key="2">
    <source>
        <dbReference type="ARBA" id="ARBA00023125"/>
    </source>
</evidence>
<protein>
    <submittedName>
        <fullName evidence="6">DNA-binding response regulator</fullName>
    </submittedName>
</protein>
<evidence type="ECO:0000313" key="6">
    <source>
        <dbReference type="EMBL" id="TVZ05488.1"/>
    </source>
</evidence>
<dbReference type="GO" id="GO:0000160">
    <property type="term" value="P:phosphorelay signal transduction system"/>
    <property type="evidence" value="ECO:0007669"/>
    <property type="project" value="InterPro"/>
</dbReference>
<name>A0A6P2C2R9_9ACTN</name>
<dbReference type="SMART" id="SM00448">
    <property type="entry name" value="REC"/>
    <property type="match status" value="1"/>
</dbReference>
<keyword evidence="4" id="KW-0597">Phosphoprotein</keyword>
<dbReference type="InterPro" id="IPR011006">
    <property type="entry name" value="CheY-like_superfamily"/>
</dbReference>
<dbReference type="PANTHER" id="PTHR43214:SF41">
    <property type="entry name" value="NITRATE_NITRITE RESPONSE REGULATOR PROTEIN NARP"/>
    <property type="match status" value="1"/>
</dbReference>
<dbReference type="AlphaFoldDB" id="A0A6P2C2R9"/>
<dbReference type="InterPro" id="IPR039420">
    <property type="entry name" value="WalR-like"/>
</dbReference>
<dbReference type="CDD" id="cd17541">
    <property type="entry name" value="REC_CheB-like"/>
    <property type="match status" value="1"/>
</dbReference>
<evidence type="ECO:0000256" key="4">
    <source>
        <dbReference type="PROSITE-ProRule" id="PRU00169"/>
    </source>
</evidence>
<dbReference type="GO" id="GO:0003677">
    <property type="term" value="F:DNA binding"/>
    <property type="evidence" value="ECO:0007669"/>
    <property type="project" value="UniProtKB-KW"/>
</dbReference>
<keyword evidence="3" id="KW-0804">Transcription</keyword>
<keyword evidence="7" id="KW-1185">Reference proteome</keyword>
<sequence>MSDASHPRSVLVVDDQAPFRLAARAVLRRLDGFEFAGEARSGPEAIDLVAALHPALILMDIHMPLMSGIEATRRIMAEHPDVAVILCSTHDPKDLPADAAASGAIAYVSKEHLSAATIRELWEARQSGAFVSR</sequence>
<proteinExistence type="predicted"/>
<keyword evidence="1" id="KW-0805">Transcription regulation</keyword>
<comment type="caution">
    <text evidence="6">The sequence shown here is derived from an EMBL/GenBank/DDBJ whole genome shotgun (WGS) entry which is preliminary data.</text>
</comment>
<organism evidence="6 7">
    <name type="scientific">Trebonia kvetii</name>
    <dbReference type="NCBI Taxonomy" id="2480626"/>
    <lineage>
        <taxon>Bacteria</taxon>
        <taxon>Bacillati</taxon>
        <taxon>Actinomycetota</taxon>
        <taxon>Actinomycetes</taxon>
        <taxon>Streptosporangiales</taxon>
        <taxon>Treboniaceae</taxon>
        <taxon>Trebonia</taxon>
    </lineage>
</organism>
<accession>A0A6P2C2R9</accession>
<dbReference type="SUPFAM" id="SSF52172">
    <property type="entry name" value="CheY-like"/>
    <property type="match status" value="1"/>
</dbReference>
<evidence type="ECO:0000256" key="3">
    <source>
        <dbReference type="ARBA" id="ARBA00023163"/>
    </source>
</evidence>
<dbReference type="RefSeq" id="WP_145853189.1">
    <property type="nucleotide sequence ID" value="NZ_RPFW01000002.1"/>
</dbReference>
<dbReference type="Proteomes" id="UP000460272">
    <property type="component" value="Unassembled WGS sequence"/>
</dbReference>
<dbReference type="PROSITE" id="PS50110">
    <property type="entry name" value="RESPONSE_REGULATORY"/>
    <property type="match status" value="1"/>
</dbReference>
<dbReference type="OrthoDB" id="7352332at2"/>
<keyword evidence="2 6" id="KW-0238">DNA-binding</keyword>
<gene>
    <name evidence="6" type="ORF">EAS64_13195</name>
</gene>
<dbReference type="InterPro" id="IPR001789">
    <property type="entry name" value="Sig_transdc_resp-reg_receiver"/>
</dbReference>
<dbReference type="EMBL" id="RPFW01000002">
    <property type="protein sequence ID" value="TVZ05488.1"/>
    <property type="molecule type" value="Genomic_DNA"/>
</dbReference>
<feature type="modified residue" description="4-aspartylphosphate" evidence="4">
    <location>
        <position position="60"/>
    </location>
</feature>
<evidence type="ECO:0000313" key="7">
    <source>
        <dbReference type="Proteomes" id="UP000460272"/>
    </source>
</evidence>
<evidence type="ECO:0000256" key="1">
    <source>
        <dbReference type="ARBA" id="ARBA00023015"/>
    </source>
</evidence>